<dbReference type="PANTHER" id="PTHR46558:SF13">
    <property type="entry name" value="HTH-TYPE TRANSCRIPTIONAL REGULATOR IMMR"/>
    <property type="match status" value="1"/>
</dbReference>
<keyword evidence="1 3" id="KW-0238">DNA-binding</keyword>
<dbReference type="InterPro" id="IPR001387">
    <property type="entry name" value="Cro/C1-type_HTH"/>
</dbReference>
<reference evidence="3 4" key="1">
    <citation type="submission" date="2018-02" db="EMBL/GenBank/DDBJ databases">
        <title>Complete genome sequence of Agrobacterium tumefaciens 1D1609.</title>
        <authorList>
            <person name="Cho S.-T."/>
            <person name="Haryono M."/>
            <person name="Chang H.-H."/>
            <person name="Santos M.N."/>
            <person name="Lai E.-M."/>
            <person name="Kuo C.-H."/>
        </authorList>
    </citation>
    <scope>NUCLEOTIDE SEQUENCE [LARGE SCALE GENOMIC DNA]</scope>
    <source>
        <strain evidence="3 4">1D1609</strain>
    </source>
</reference>
<protein>
    <submittedName>
        <fullName evidence="3">DNA-binding protein</fullName>
    </submittedName>
</protein>
<dbReference type="CDD" id="cd00093">
    <property type="entry name" value="HTH_XRE"/>
    <property type="match status" value="1"/>
</dbReference>
<dbReference type="Pfam" id="PF00717">
    <property type="entry name" value="Peptidase_S24"/>
    <property type="match status" value="1"/>
</dbReference>
<dbReference type="InterPro" id="IPR015927">
    <property type="entry name" value="Peptidase_S24_S26A/B/C"/>
</dbReference>
<dbReference type="CDD" id="cd06529">
    <property type="entry name" value="S24_LexA-like"/>
    <property type="match status" value="1"/>
</dbReference>
<dbReference type="InterPro" id="IPR010982">
    <property type="entry name" value="Lambda_DNA-bd_dom_sf"/>
</dbReference>
<feature type="domain" description="HTH cro/C1-type" evidence="2">
    <location>
        <begin position="7"/>
        <end position="61"/>
    </location>
</feature>
<evidence type="ECO:0000313" key="3">
    <source>
        <dbReference type="EMBL" id="AVH40636.1"/>
    </source>
</evidence>
<sequence>MNLGKKLIAARHAKRMTQAQIAEKLGVTVQAVSQWEKDRTIPGTANMRKLMGLLDIDLDANMSSLDQGVNIGINVSAPLIKEFPTIFFAEGEQDVTEDDWLDWDEMPFGKPVERLTINWEPIGNIFAITVKDMSMAPDFIEGDYLIIDSGMKVRPGALAFVQTRDPSFDSFLRKVRLTGMSDDGKRVMEIVPLNPDYPTLKGTEGIDFTITGGLREHRRVFKPA</sequence>
<proteinExistence type="predicted"/>
<dbReference type="EMBL" id="CP026924">
    <property type="protein sequence ID" value="AVH40636.1"/>
    <property type="molecule type" value="Genomic_DNA"/>
</dbReference>
<dbReference type="Pfam" id="PF01381">
    <property type="entry name" value="HTH_3"/>
    <property type="match status" value="1"/>
</dbReference>
<dbReference type="SUPFAM" id="SSF47413">
    <property type="entry name" value="lambda repressor-like DNA-binding domains"/>
    <property type="match status" value="1"/>
</dbReference>
<organism evidence="3 4">
    <name type="scientific">Agrobacterium tumefaciens</name>
    <dbReference type="NCBI Taxonomy" id="358"/>
    <lineage>
        <taxon>Bacteria</taxon>
        <taxon>Pseudomonadati</taxon>
        <taxon>Pseudomonadota</taxon>
        <taxon>Alphaproteobacteria</taxon>
        <taxon>Hyphomicrobiales</taxon>
        <taxon>Rhizobiaceae</taxon>
        <taxon>Rhizobium/Agrobacterium group</taxon>
        <taxon>Agrobacterium</taxon>
        <taxon>Agrobacterium tumefaciens complex</taxon>
    </lineage>
</organism>
<dbReference type="AlphaFoldDB" id="A0A2L2L8Q4"/>
<dbReference type="Gene3D" id="2.10.109.10">
    <property type="entry name" value="Umud Fragment, subunit A"/>
    <property type="match status" value="1"/>
</dbReference>
<dbReference type="RefSeq" id="WP_104679306.1">
    <property type="nucleotide sequence ID" value="NZ_JAANRZ010000006.1"/>
</dbReference>
<dbReference type="GO" id="GO:0003677">
    <property type="term" value="F:DNA binding"/>
    <property type="evidence" value="ECO:0007669"/>
    <property type="project" value="UniProtKB-KW"/>
</dbReference>
<dbReference type="Gene3D" id="1.10.260.40">
    <property type="entry name" value="lambda repressor-like DNA-binding domains"/>
    <property type="match status" value="1"/>
</dbReference>
<gene>
    <name evidence="3" type="ORF">At1D1609_05840</name>
</gene>
<name>A0A2L2L8Q4_AGRTU</name>
<evidence type="ECO:0000259" key="2">
    <source>
        <dbReference type="PROSITE" id="PS50943"/>
    </source>
</evidence>
<dbReference type="PANTHER" id="PTHR46558">
    <property type="entry name" value="TRACRIPTIONAL REGULATORY PROTEIN-RELATED-RELATED"/>
    <property type="match status" value="1"/>
</dbReference>
<evidence type="ECO:0000313" key="4">
    <source>
        <dbReference type="Proteomes" id="UP000237717"/>
    </source>
</evidence>
<dbReference type="PROSITE" id="PS50943">
    <property type="entry name" value="HTH_CROC1"/>
    <property type="match status" value="1"/>
</dbReference>
<dbReference type="SMART" id="SM00530">
    <property type="entry name" value="HTH_XRE"/>
    <property type="match status" value="1"/>
</dbReference>
<dbReference type="Proteomes" id="UP000237717">
    <property type="component" value="Chromosome I"/>
</dbReference>
<dbReference type="InterPro" id="IPR036286">
    <property type="entry name" value="LexA/Signal_pep-like_sf"/>
</dbReference>
<dbReference type="SUPFAM" id="SSF51306">
    <property type="entry name" value="LexA/Signal peptidase"/>
    <property type="match status" value="1"/>
</dbReference>
<dbReference type="InterPro" id="IPR039418">
    <property type="entry name" value="LexA-like"/>
</dbReference>
<evidence type="ECO:0000256" key="1">
    <source>
        <dbReference type="ARBA" id="ARBA00023125"/>
    </source>
</evidence>
<accession>A0A2L2L8Q4</accession>